<dbReference type="EMBL" id="CP126101">
    <property type="protein sequence ID" value="WHY50232.1"/>
    <property type="molecule type" value="Genomic_DNA"/>
</dbReference>
<keyword evidence="2" id="KW-0808">Transferase</keyword>
<reference evidence="5" key="1">
    <citation type="submission" date="2023-05" db="EMBL/GenBank/DDBJ databases">
        <title>Comparative genomics of Bacillaceae isolates and their secondary metabolite potential.</title>
        <authorList>
            <person name="Song L."/>
            <person name="Nielsen L.J."/>
            <person name="Mohite O."/>
            <person name="Xu X."/>
            <person name="Weber T."/>
            <person name="Kovacs A.T."/>
        </authorList>
    </citation>
    <scope>NUCLEOTIDE SEQUENCE</scope>
    <source>
        <strain evidence="5">LY1</strain>
    </source>
</reference>
<name>A0AAX3WSX2_9BACI</name>
<keyword evidence="1" id="KW-0597">Phosphoprotein</keyword>
<evidence type="ECO:0000259" key="4">
    <source>
        <dbReference type="Pfam" id="PF14689"/>
    </source>
</evidence>
<evidence type="ECO:0000256" key="2">
    <source>
        <dbReference type="ARBA" id="ARBA00022679"/>
    </source>
</evidence>
<evidence type="ECO:0000313" key="6">
    <source>
        <dbReference type="Proteomes" id="UP001178322"/>
    </source>
</evidence>
<organism evidence="5 6">
    <name type="scientific">Lysinibacillus pakistanensis</name>
    <dbReference type="NCBI Taxonomy" id="759811"/>
    <lineage>
        <taxon>Bacteria</taxon>
        <taxon>Bacillati</taxon>
        <taxon>Bacillota</taxon>
        <taxon>Bacilli</taxon>
        <taxon>Bacillales</taxon>
        <taxon>Bacillaceae</taxon>
        <taxon>Lysinibacillus</taxon>
    </lineage>
</organism>
<dbReference type="InterPro" id="IPR016120">
    <property type="entry name" value="Sig_transdc_His_kin_SpoOB"/>
</dbReference>
<sequence>MGCTGTIQNPTHCLSVAKAKRQLQLRQGEIDWLCIIKFDEELREKYSKTCYTSKDNFIGVNGMNNQSLTISEVLRFANHDYVNQLQLIRMNLDLGRIDESKELIQNYSEQLRKISILNRLQLPQTIEWLQTAGWRYPSLSLELSGEINKPVTNNIDREVVDTLNKTVMHVYDTLDPFTEQKLALDVRVDDHTFVVTFTLNGLWSADAFTEKGLKQLDIQTIEQTKTSWRYVLSANRE</sequence>
<dbReference type="Gene3D" id="3.30.565.30">
    <property type="entry name" value="Sporulation initiation phosphotransferase B (SpoOB), C-terminal domain"/>
    <property type="match status" value="1"/>
</dbReference>
<dbReference type="Proteomes" id="UP001178322">
    <property type="component" value="Chromosome"/>
</dbReference>
<dbReference type="Pfam" id="PF14689">
    <property type="entry name" value="SPOB_a"/>
    <property type="match status" value="1"/>
</dbReference>
<proteinExistence type="predicted"/>
<protein>
    <submittedName>
        <fullName evidence="5">Spo0B domain-containing protein</fullName>
    </submittedName>
</protein>
<evidence type="ECO:0000256" key="3">
    <source>
        <dbReference type="ARBA" id="ARBA00022777"/>
    </source>
</evidence>
<dbReference type="InterPro" id="IPR039506">
    <property type="entry name" value="SPOB_a"/>
</dbReference>
<dbReference type="AlphaFoldDB" id="A0AAX3WSX2"/>
<feature type="domain" description="SpoOB alpha-helical" evidence="4">
    <location>
        <begin position="65"/>
        <end position="119"/>
    </location>
</feature>
<dbReference type="RefSeq" id="WP_283868918.1">
    <property type="nucleotide sequence ID" value="NZ_CP126101.1"/>
</dbReference>
<accession>A0AAX3WSX2</accession>
<evidence type="ECO:0000313" key="5">
    <source>
        <dbReference type="EMBL" id="WHY50232.1"/>
    </source>
</evidence>
<dbReference type="GO" id="GO:0000155">
    <property type="term" value="F:phosphorelay sensor kinase activity"/>
    <property type="evidence" value="ECO:0007669"/>
    <property type="project" value="InterPro"/>
</dbReference>
<keyword evidence="3" id="KW-0418">Kinase</keyword>
<dbReference type="SUPFAM" id="SSF55890">
    <property type="entry name" value="Sporulation response regulatory protein Spo0B"/>
    <property type="match status" value="1"/>
</dbReference>
<evidence type="ECO:0000256" key="1">
    <source>
        <dbReference type="ARBA" id="ARBA00022553"/>
    </source>
</evidence>
<dbReference type="InterPro" id="IPR037100">
    <property type="entry name" value="Spo0B_C_sf"/>
</dbReference>
<gene>
    <name evidence="5" type="ORF">QNH24_18125</name>
</gene>
<dbReference type="Gene3D" id="1.10.287.130">
    <property type="match status" value="1"/>
</dbReference>